<dbReference type="InterPro" id="IPR018170">
    <property type="entry name" value="Aldo/ket_reductase_CS"/>
</dbReference>
<dbReference type="STRING" id="1149755.A0A2J6RJA7"/>
<sequence>MADTVFPLNTGAKIPALGLGTWQSKAGEVERAVEYALSIGYRHIDTAYSYGNEEEVGIGLKKAFDAGIKREDVFVTTKLWSTHHKRVQENLDMSLEKLGLDYIDLYLMHWPVAMNPNGNHPLFPTTPDGSRDVDFSRHHVDTYLDMEKLLHTGKVRAIGVANYSVLYLEELLKRASIVPAVNQIENHPLLPQDDVSDFCKAKGIHITAYSPLGSTGSPLLTLPVVAQIATKHGVSPASILLSYHVVSGHSVLAKSITPTRIKANYQVTKLDREDMDALAQVSSGGNLKRHGNPPWKVNLGFPDQQ</sequence>
<feature type="region of interest" description="Disordered" evidence="5">
    <location>
        <begin position="282"/>
        <end position="305"/>
    </location>
</feature>
<dbReference type="OrthoDB" id="416253at2759"/>
<dbReference type="InterPro" id="IPR023210">
    <property type="entry name" value="NADP_OxRdtase_dom"/>
</dbReference>
<gene>
    <name evidence="7" type="ORF">L207DRAFT_584023</name>
</gene>
<organism evidence="7 8">
    <name type="scientific">Hyaloscypha variabilis (strain UAMH 11265 / GT02V1 / F)</name>
    <name type="common">Meliniomyces variabilis</name>
    <dbReference type="NCBI Taxonomy" id="1149755"/>
    <lineage>
        <taxon>Eukaryota</taxon>
        <taxon>Fungi</taxon>
        <taxon>Dikarya</taxon>
        <taxon>Ascomycota</taxon>
        <taxon>Pezizomycotina</taxon>
        <taxon>Leotiomycetes</taxon>
        <taxon>Helotiales</taxon>
        <taxon>Hyaloscyphaceae</taxon>
        <taxon>Hyaloscypha</taxon>
        <taxon>Hyaloscypha variabilis</taxon>
    </lineage>
</organism>
<dbReference type="EMBL" id="KZ613947">
    <property type="protein sequence ID" value="PMD38614.1"/>
    <property type="molecule type" value="Genomic_DNA"/>
</dbReference>
<evidence type="ECO:0000256" key="2">
    <source>
        <dbReference type="PIRSR" id="PIRSR000097-1"/>
    </source>
</evidence>
<dbReference type="GO" id="GO:0016616">
    <property type="term" value="F:oxidoreductase activity, acting on the CH-OH group of donors, NAD or NADP as acceptor"/>
    <property type="evidence" value="ECO:0007669"/>
    <property type="project" value="UniProtKB-ARBA"/>
</dbReference>
<evidence type="ECO:0000256" key="5">
    <source>
        <dbReference type="SAM" id="MobiDB-lite"/>
    </source>
</evidence>
<feature type="site" description="Lowers pKa of active site Tyr" evidence="4">
    <location>
        <position position="78"/>
    </location>
</feature>
<dbReference type="PROSITE" id="PS00063">
    <property type="entry name" value="ALDOKETO_REDUCTASE_3"/>
    <property type="match status" value="1"/>
</dbReference>
<dbReference type="PROSITE" id="PS00798">
    <property type="entry name" value="ALDOKETO_REDUCTASE_1"/>
    <property type="match status" value="1"/>
</dbReference>
<proteinExistence type="predicted"/>
<evidence type="ECO:0000259" key="6">
    <source>
        <dbReference type="Pfam" id="PF00248"/>
    </source>
</evidence>
<dbReference type="InterPro" id="IPR020471">
    <property type="entry name" value="AKR"/>
</dbReference>
<name>A0A2J6RJA7_HYAVF</name>
<dbReference type="PIRSF" id="PIRSF000097">
    <property type="entry name" value="AKR"/>
    <property type="match status" value="1"/>
</dbReference>
<dbReference type="AlphaFoldDB" id="A0A2J6RJA7"/>
<dbReference type="FunFam" id="3.20.20.100:FF:000002">
    <property type="entry name" value="2,5-diketo-D-gluconic acid reductase A"/>
    <property type="match status" value="1"/>
</dbReference>
<feature type="binding site" evidence="3">
    <location>
        <position position="109"/>
    </location>
    <ligand>
        <name>substrate</name>
    </ligand>
</feature>
<keyword evidence="8" id="KW-1185">Reference proteome</keyword>
<evidence type="ECO:0000256" key="1">
    <source>
        <dbReference type="ARBA" id="ARBA00023002"/>
    </source>
</evidence>
<dbReference type="InterPro" id="IPR036812">
    <property type="entry name" value="NAD(P)_OxRdtase_dom_sf"/>
</dbReference>
<evidence type="ECO:0000313" key="7">
    <source>
        <dbReference type="EMBL" id="PMD38614.1"/>
    </source>
</evidence>
<dbReference type="PANTHER" id="PTHR11732">
    <property type="entry name" value="ALDO/KETO REDUCTASE"/>
    <property type="match status" value="1"/>
</dbReference>
<dbReference type="Pfam" id="PF00248">
    <property type="entry name" value="Aldo_ket_red"/>
    <property type="match status" value="1"/>
</dbReference>
<protein>
    <submittedName>
        <fullName evidence="7">Aldo/keto reductase</fullName>
    </submittedName>
</protein>
<evidence type="ECO:0000256" key="3">
    <source>
        <dbReference type="PIRSR" id="PIRSR000097-2"/>
    </source>
</evidence>
<keyword evidence="1" id="KW-0560">Oxidoreductase</keyword>
<accession>A0A2J6RJA7</accession>
<feature type="active site" description="Proton donor" evidence="2">
    <location>
        <position position="50"/>
    </location>
</feature>
<feature type="domain" description="NADP-dependent oxidoreductase" evidence="6">
    <location>
        <begin position="17"/>
        <end position="281"/>
    </location>
</feature>
<evidence type="ECO:0000313" key="8">
    <source>
        <dbReference type="Proteomes" id="UP000235786"/>
    </source>
</evidence>
<reference evidence="7 8" key="1">
    <citation type="submission" date="2016-04" db="EMBL/GenBank/DDBJ databases">
        <title>A degradative enzymes factory behind the ericoid mycorrhizal symbiosis.</title>
        <authorList>
            <consortium name="DOE Joint Genome Institute"/>
            <person name="Martino E."/>
            <person name="Morin E."/>
            <person name="Grelet G."/>
            <person name="Kuo A."/>
            <person name="Kohler A."/>
            <person name="Daghino S."/>
            <person name="Barry K."/>
            <person name="Choi C."/>
            <person name="Cichocki N."/>
            <person name="Clum A."/>
            <person name="Copeland A."/>
            <person name="Hainaut M."/>
            <person name="Haridas S."/>
            <person name="Labutti K."/>
            <person name="Lindquist E."/>
            <person name="Lipzen A."/>
            <person name="Khouja H.-R."/>
            <person name="Murat C."/>
            <person name="Ohm R."/>
            <person name="Olson A."/>
            <person name="Spatafora J."/>
            <person name="Veneault-Fourrey C."/>
            <person name="Henrissat B."/>
            <person name="Grigoriev I."/>
            <person name="Martin F."/>
            <person name="Perotto S."/>
        </authorList>
    </citation>
    <scope>NUCLEOTIDE SEQUENCE [LARGE SCALE GENOMIC DNA]</scope>
    <source>
        <strain evidence="7 8">F</strain>
    </source>
</reference>
<dbReference type="Gene3D" id="3.20.20.100">
    <property type="entry name" value="NADP-dependent oxidoreductase domain"/>
    <property type="match status" value="1"/>
</dbReference>
<dbReference type="PRINTS" id="PR00069">
    <property type="entry name" value="ALDKETRDTASE"/>
</dbReference>
<dbReference type="SUPFAM" id="SSF51430">
    <property type="entry name" value="NAD(P)-linked oxidoreductase"/>
    <property type="match status" value="1"/>
</dbReference>
<evidence type="ECO:0000256" key="4">
    <source>
        <dbReference type="PIRSR" id="PIRSR000097-3"/>
    </source>
</evidence>
<dbReference type="Proteomes" id="UP000235786">
    <property type="component" value="Unassembled WGS sequence"/>
</dbReference>